<evidence type="ECO:0000313" key="3">
    <source>
        <dbReference type="Proteomes" id="UP000253845"/>
    </source>
</evidence>
<protein>
    <submittedName>
        <fullName evidence="2">Uncharacterized protein</fullName>
    </submittedName>
</protein>
<dbReference type="EMBL" id="KZ851941">
    <property type="protein sequence ID" value="RDH16199.1"/>
    <property type="molecule type" value="Genomic_DNA"/>
</dbReference>
<evidence type="ECO:0000313" key="2">
    <source>
        <dbReference type="EMBL" id="RDH16199.1"/>
    </source>
</evidence>
<dbReference type="PANTHER" id="PTHR35896:SF3">
    <property type="entry name" value="MAJOR FACILITATOR SUPERFAMILY TRANSPORTER"/>
    <property type="match status" value="1"/>
</dbReference>
<reference evidence="2 3" key="1">
    <citation type="submission" date="2018-07" db="EMBL/GenBank/DDBJ databases">
        <title>Section-level genome sequencing of Aspergillus section Nigri to investigate inter- and intra-species variation.</title>
        <authorList>
            <consortium name="DOE Joint Genome Institute"/>
            <person name="Vesth T.C."/>
            <person name="Nybo J.L."/>
            <person name="Theobald S."/>
            <person name="Frisvad J.C."/>
            <person name="Larsen T.O."/>
            <person name="Nielsen K.F."/>
            <person name="Hoof J.B."/>
            <person name="Brandl J."/>
            <person name="Salamov A."/>
            <person name="Riley R."/>
            <person name="Gladden J.M."/>
            <person name="Phatale P."/>
            <person name="Nielsen M.T."/>
            <person name="Lyhne E.K."/>
            <person name="Kogle M.E."/>
            <person name="Strasser K."/>
            <person name="McDonnell E."/>
            <person name="Barry K."/>
            <person name="Clum A."/>
            <person name="Chen C."/>
            <person name="Nolan M."/>
            <person name="Sandor L."/>
            <person name="Kuo A."/>
            <person name="Lipzen A."/>
            <person name="Hainaut M."/>
            <person name="Drula E."/>
            <person name="Tsang A."/>
            <person name="Magnuson J.K."/>
            <person name="Henrissat B."/>
            <person name="Wiebenga A."/>
            <person name="Simmons B.A."/>
            <person name="Makela M.R."/>
            <person name="De vries R.P."/>
            <person name="Grigoriev I.V."/>
            <person name="Mortensen U.H."/>
            <person name="Baker S.E."/>
            <person name="Andersen M.R."/>
        </authorList>
    </citation>
    <scope>NUCLEOTIDE SEQUENCE [LARGE SCALE GENOMIC DNA]</scope>
    <source>
        <strain evidence="2 3">ATCC 13496</strain>
    </source>
</reference>
<organism evidence="2 3">
    <name type="scientific">Aspergillus niger ATCC 13496</name>
    <dbReference type="NCBI Taxonomy" id="1353008"/>
    <lineage>
        <taxon>Eukaryota</taxon>
        <taxon>Fungi</taxon>
        <taxon>Dikarya</taxon>
        <taxon>Ascomycota</taxon>
        <taxon>Pezizomycotina</taxon>
        <taxon>Eurotiomycetes</taxon>
        <taxon>Eurotiomycetidae</taxon>
        <taxon>Eurotiales</taxon>
        <taxon>Aspergillaceae</taxon>
        <taxon>Aspergillus</taxon>
        <taxon>Aspergillus subgen. Circumdati</taxon>
    </lineage>
</organism>
<dbReference type="VEuPathDB" id="FungiDB:M747DRAFT_287211"/>
<dbReference type="Proteomes" id="UP000253845">
    <property type="component" value="Unassembled WGS sequence"/>
</dbReference>
<dbReference type="InterPro" id="IPR053008">
    <property type="entry name" value="Phomopsin_biosynth_assoc"/>
</dbReference>
<keyword evidence="1" id="KW-0472">Membrane</keyword>
<gene>
    <name evidence="2" type="ORF">M747DRAFT_287211</name>
</gene>
<keyword evidence="1" id="KW-0812">Transmembrane</keyword>
<proteinExistence type="predicted"/>
<accession>A0A370BRR0</accession>
<name>A0A370BRR0_ASPNG</name>
<dbReference type="PANTHER" id="PTHR35896">
    <property type="entry name" value="IG-LIKE DOMAIN-CONTAINING PROTEIN"/>
    <property type="match status" value="1"/>
</dbReference>
<feature type="transmembrane region" description="Helical" evidence="1">
    <location>
        <begin position="382"/>
        <end position="403"/>
    </location>
</feature>
<feature type="transmembrane region" description="Helical" evidence="1">
    <location>
        <begin position="42"/>
        <end position="63"/>
    </location>
</feature>
<dbReference type="AlphaFoldDB" id="A0A370BRR0"/>
<keyword evidence="1" id="KW-1133">Transmembrane helix</keyword>
<sequence>MYREEESACHLLEEGHDPTPRYKQILSSAHTRTSLLATFVHLMKACLLYSLALWGAFNLLILLSSHTDHANSAHNREGTGCDCGGSVAEAISRDCKFDGLAMAWLPPHCRDDELAAEFNTVGDGPNGTWIYYADSERTIPMDASEVAALADQPTALVHMSVQWHTLHCIFYWRKQFRTRFNGKIVEPRSDSEHHIKHCGEIFLSPGSGTKSGVALVTNSDIIQCLLPMARWSYQPVKGDGDNEELTLCILCGPPTVISNTTPSSTTTLSSLLKAWAKDLVLQSSSNCGVLASVNGYGQFRLWLSAINQGSFLTFEETVDRATNFFLQADSVSACFSFTAASSFDFGCLLSIIRAPAACDTFVPIINHSLVLKKARKDLCRGAPWLVLISLSILLFVICVVVSARLRLTFRGSSASSSPDTFWLQWNTSHSLGLEHQLQFTRPWSSFLDYFGEERREQPWFVRLDDQSMVPFDLIDESEQKYQRWFQERYPEMEQIRQSGDYLNTSFWENPYGVQIATDALFHPAHCLLALRRYWRARETGRHVCPRDIDFHHVKHCLDSLDAVLFVDDVAKKSPLLPQDSDNRMPWGWLCKYKRLTHWEWHVAYKMYNSDNLPLFVEPLQELGPPFLELRKCQRQMAILENSR</sequence>
<evidence type="ECO:0000256" key="1">
    <source>
        <dbReference type="SAM" id="Phobius"/>
    </source>
</evidence>